<keyword evidence="1" id="KW-0472">Membrane</keyword>
<keyword evidence="1" id="KW-1133">Transmembrane helix</keyword>
<keyword evidence="3" id="KW-0496">Mitochondrion</keyword>
<feature type="transmembrane region" description="Helical" evidence="1">
    <location>
        <begin position="9"/>
        <end position="27"/>
    </location>
</feature>
<reference evidence="3" key="1">
    <citation type="submission" date="2002-11" db="EMBL/GenBank/DDBJ databases">
        <authorList>
            <person name="Lang F.B.F."/>
        </authorList>
    </citation>
    <scope>NUCLEOTIDE SEQUENCE</scope>
    <source>
        <strain evidence="3">JEL15</strain>
    </source>
</reference>
<dbReference type="SUPFAM" id="SSF55608">
    <property type="entry name" value="Homing endonucleases"/>
    <property type="match status" value="1"/>
</dbReference>
<feature type="domain" description="Homing endonuclease LAGLIDADG" evidence="2">
    <location>
        <begin position="99"/>
        <end position="143"/>
    </location>
</feature>
<gene>
    <name evidence="3" type="primary">orf149</name>
</gene>
<evidence type="ECO:0000313" key="3">
    <source>
        <dbReference type="EMBL" id="AAO64968.1"/>
    </source>
</evidence>
<reference evidence="3" key="2">
    <citation type="journal article" date="2003" name="Nucleic Acids Res.">
        <title>Evolution of monoblepharidalean fungi based on complete mitochondrial genome sequences.</title>
        <authorList>
            <person name="Bullerwell C.E."/>
            <person name="Forget L."/>
            <person name="Lang B.F."/>
        </authorList>
    </citation>
    <scope>NUCLEOTIDE SEQUENCE</scope>
    <source>
        <strain evidence="3">JEL15</strain>
    </source>
</reference>
<name>Q85MB4_9FUNG</name>
<evidence type="ECO:0000259" key="2">
    <source>
        <dbReference type="Pfam" id="PF03161"/>
    </source>
</evidence>
<feature type="transmembrane region" description="Helical" evidence="1">
    <location>
        <begin position="39"/>
        <end position="58"/>
    </location>
</feature>
<accession>Q85MB4</accession>
<keyword evidence="1" id="KW-0812">Transmembrane</keyword>
<organism evidence="3">
    <name type="scientific">Monoblepharella sp. JEL15</name>
    <dbReference type="NCBI Taxonomy" id="224130"/>
    <lineage>
        <taxon>Eukaryota</taxon>
        <taxon>Fungi</taxon>
        <taxon>Fungi incertae sedis</taxon>
        <taxon>Chytridiomycota</taxon>
        <taxon>Chytridiomycota incertae sedis</taxon>
        <taxon>Monoblepharidomycetes</taxon>
        <taxon>Monoblepharidales</taxon>
        <taxon>Monoblepharidaceae</taxon>
        <taxon>Monoblepharella</taxon>
    </lineage>
</organism>
<dbReference type="Gene3D" id="3.10.28.10">
    <property type="entry name" value="Homing endonucleases"/>
    <property type="match status" value="1"/>
</dbReference>
<proteinExistence type="predicted"/>
<dbReference type="InterPro" id="IPR004860">
    <property type="entry name" value="LAGLIDADG_dom"/>
</dbReference>
<geneLocation type="mitochondrion" evidence="3"/>
<sequence>MLVNQSNNILLIPKLLFSLVLFTNYGIDGTPKLFTMVKLVALLKFYLMTLLLCFLNVLKNNLRLFLIKMGYLDSFRIKGKANERNRLTKGDIYTRKSEGFPRWIMDDGYWDNDSSTICLSTESFTSSEVTQLRQLLAKYDLKRVLKPCY</sequence>
<dbReference type="Pfam" id="PF03161">
    <property type="entry name" value="LAGLIDADG_2"/>
    <property type="match status" value="1"/>
</dbReference>
<dbReference type="RefSeq" id="NP_803523.1">
    <property type="nucleotide sequence ID" value="NC_004624.1"/>
</dbReference>
<evidence type="ECO:0000256" key="1">
    <source>
        <dbReference type="SAM" id="Phobius"/>
    </source>
</evidence>
<dbReference type="AlphaFoldDB" id="Q85MB4"/>
<dbReference type="GeneID" id="806850"/>
<dbReference type="EMBL" id="AY182007">
    <property type="protein sequence ID" value="AAO64968.1"/>
    <property type="molecule type" value="Genomic_DNA"/>
</dbReference>
<dbReference type="GO" id="GO:0004519">
    <property type="term" value="F:endonuclease activity"/>
    <property type="evidence" value="ECO:0007669"/>
    <property type="project" value="InterPro"/>
</dbReference>
<protein>
    <submittedName>
        <fullName evidence="3">Orf149</fullName>
    </submittedName>
</protein>
<dbReference type="InterPro" id="IPR027434">
    <property type="entry name" value="Homing_endonucl"/>
</dbReference>